<comment type="caution">
    <text evidence="2">The sequence shown here is derived from an EMBL/GenBank/DDBJ whole genome shotgun (WGS) entry which is preliminary data.</text>
</comment>
<organism evidence="2 3">
    <name type="scientific">Arthrobacter terricola</name>
    <dbReference type="NCBI Taxonomy" id="2547396"/>
    <lineage>
        <taxon>Bacteria</taxon>
        <taxon>Bacillati</taxon>
        <taxon>Actinomycetota</taxon>
        <taxon>Actinomycetes</taxon>
        <taxon>Micrococcales</taxon>
        <taxon>Micrococcaceae</taxon>
        <taxon>Arthrobacter</taxon>
    </lineage>
</organism>
<dbReference type="SUPFAM" id="SSF50494">
    <property type="entry name" value="Trypsin-like serine proteases"/>
    <property type="match status" value="1"/>
</dbReference>
<sequence length="265" mass="26897">MKKTPVPASVPVHAVAPSRKKPAPSSTATLAASLTPSNIPPFIDSEPYYGGDRIVSTQVENGINYVVQCTVSAPYVNSSTVYMMSAGHCGPTGTAWNQGYFDGSNIYISGSMGTASSVQWGNNRIDGALLTGASYAPYIWTDGANYVSAHVTGAATVVPKGVNPGTGVCTDGSFTGYACGGTVSFTNACANISEGSVVYYVCGLDIADSATPIVQSGDSGGPVVVPTSGGVLMAGTISAQSNGGKEVLFSDVNYLQQVFAVSVAS</sequence>
<proteinExistence type="predicted"/>
<dbReference type="Proteomes" id="UP000295511">
    <property type="component" value="Unassembled WGS sequence"/>
</dbReference>
<feature type="region of interest" description="Disordered" evidence="1">
    <location>
        <begin position="1"/>
        <end position="26"/>
    </location>
</feature>
<evidence type="ECO:0000256" key="1">
    <source>
        <dbReference type="SAM" id="MobiDB-lite"/>
    </source>
</evidence>
<evidence type="ECO:0000313" key="2">
    <source>
        <dbReference type="EMBL" id="TDF89472.1"/>
    </source>
</evidence>
<dbReference type="InterPro" id="IPR009003">
    <property type="entry name" value="Peptidase_S1_PA"/>
</dbReference>
<dbReference type="AlphaFoldDB" id="A0A4R5K739"/>
<dbReference type="EMBL" id="SMRU01000039">
    <property type="protein sequence ID" value="TDF89472.1"/>
    <property type="molecule type" value="Genomic_DNA"/>
</dbReference>
<accession>A0A4R5K739</accession>
<gene>
    <name evidence="2" type="ORF">E1809_22965</name>
</gene>
<reference evidence="2 3" key="1">
    <citation type="submission" date="2019-03" db="EMBL/GenBank/DDBJ databases">
        <title>Whole genome sequence of Arthrobacter sp JH1-1.</title>
        <authorList>
            <person name="Trinh H.N."/>
        </authorList>
    </citation>
    <scope>NUCLEOTIDE SEQUENCE [LARGE SCALE GENOMIC DNA]</scope>
    <source>
        <strain evidence="2 3">JH1-1</strain>
    </source>
</reference>
<dbReference type="Gene3D" id="2.40.10.10">
    <property type="entry name" value="Trypsin-like serine proteases"/>
    <property type="match status" value="2"/>
</dbReference>
<evidence type="ECO:0000313" key="3">
    <source>
        <dbReference type="Proteomes" id="UP000295511"/>
    </source>
</evidence>
<name>A0A4R5K739_9MICC</name>
<protein>
    <submittedName>
        <fullName evidence="2">Uncharacterized protein</fullName>
    </submittedName>
</protein>
<dbReference type="InterPro" id="IPR043504">
    <property type="entry name" value="Peptidase_S1_PA_chymotrypsin"/>
</dbReference>
<keyword evidence="3" id="KW-1185">Reference proteome</keyword>